<name>A0A9N9FBR7_9GLOM</name>
<gene>
    <name evidence="1" type="ORF">RFULGI_LOCUS3474</name>
</gene>
<comment type="caution">
    <text evidence="1">The sequence shown here is derived from an EMBL/GenBank/DDBJ whole genome shotgun (WGS) entry which is preliminary data.</text>
</comment>
<organism evidence="1 2">
    <name type="scientific">Racocetra fulgida</name>
    <dbReference type="NCBI Taxonomy" id="60492"/>
    <lineage>
        <taxon>Eukaryota</taxon>
        <taxon>Fungi</taxon>
        <taxon>Fungi incertae sedis</taxon>
        <taxon>Mucoromycota</taxon>
        <taxon>Glomeromycotina</taxon>
        <taxon>Glomeromycetes</taxon>
        <taxon>Diversisporales</taxon>
        <taxon>Gigasporaceae</taxon>
        <taxon>Racocetra</taxon>
    </lineage>
</organism>
<proteinExistence type="predicted"/>
<dbReference type="OrthoDB" id="2371659at2759"/>
<dbReference type="Gene3D" id="3.80.10.10">
    <property type="entry name" value="Ribonuclease Inhibitor"/>
    <property type="match status" value="1"/>
</dbReference>
<accession>A0A9N9FBR7</accession>
<protein>
    <submittedName>
        <fullName evidence="1">172_t:CDS:1</fullName>
    </submittedName>
</protein>
<dbReference type="AlphaFoldDB" id="A0A9N9FBR7"/>
<dbReference type="InterPro" id="IPR032675">
    <property type="entry name" value="LRR_dom_sf"/>
</dbReference>
<dbReference type="Proteomes" id="UP000789396">
    <property type="component" value="Unassembled WGS sequence"/>
</dbReference>
<evidence type="ECO:0000313" key="1">
    <source>
        <dbReference type="EMBL" id="CAG8523706.1"/>
    </source>
</evidence>
<reference evidence="1" key="1">
    <citation type="submission" date="2021-06" db="EMBL/GenBank/DDBJ databases">
        <authorList>
            <person name="Kallberg Y."/>
            <person name="Tangrot J."/>
            <person name="Rosling A."/>
        </authorList>
    </citation>
    <scope>NUCLEOTIDE SEQUENCE</scope>
    <source>
        <strain evidence="1">IN212</strain>
    </source>
</reference>
<dbReference type="SUPFAM" id="SSF52058">
    <property type="entry name" value="L domain-like"/>
    <property type="match status" value="1"/>
</dbReference>
<sequence>MTYNEDIPPNCDESFLNLISAQPELKELELKYFSTSRFMPLLRQKMLQTKSQSLQKLILQGIKFNKNNLAIHMPNLNYLFIKQSFGNPFGEDKNNLPNLQRLELIDNDVELNRTILKSKCTSLKFLKIIEKELSNEVKEEIFHKLCQLQLGGFSYYDLPYSSQDYLQALGSYLPSLLTILNLLNIYDYSHRDLNYFLQDFDIERVKLEFFILPFNVELNLLPNLRYFIKKAKYLRYIEIVQSENYNIEKQKKSEMEIIDLCQARNIKCILKSQLCVDKVISNTSKSHKKLRM</sequence>
<keyword evidence="2" id="KW-1185">Reference proteome</keyword>
<dbReference type="EMBL" id="CAJVPZ010003048">
    <property type="protein sequence ID" value="CAG8523706.1"/>
    <property type="molecule type" value="Genomic_DNA"/>
</dbReference>
<evidence type="ECO:0000313" key="2">
    <source>
        <dbReference type="Proteomes" id="UP000789396"/>
    </source>
</evidence>